<dbReference type="VEuPathDB" id="CryptoDB:Cvel_36391"/>
<protein>
    <submittedName>
        <fullName evidence="2">Uncharacterized protein</fullName>
    </submittedName>
</protein>
<name>A0A0G4I6Q8_9ALVE</name>
<proteinExistence type="predicted"/>
<reference evidence="2" key="1">
    <citation type="submission" date="2014-11" db="EMBL/GenBank/DDBJ databases">
        <authorList>
            <person name="Otto D Thomas"/>
            <person name="Naeem Raeece"/>
        </authorList>
    </citation>
    <scope>NUCLEOTIDE SEQUENCE</scope>
</reference>
<evidence type="ECO:0000313" key="2">
    <source>
        <dbReference type="EMBL" id="CEM52700.1"/>
    </source>
</evidence>
<gene>
    <name evidence="2" type="ORF">Cvel_36391</name>
</gene>
<feature type="compositionally biased region" description="Low complexity" evidence="1">
    <location>
        <begin position="20"/>
        <end position="40"/>
    </location>
</feature>
<accession>A0A0G4I6Q8</accession>
<feature type="region of interest" description="Disordered" evidence="1">
    <location>
        <begin position="1"/>
        <end position="74"/>
    </location>
</feature>
<dbReference type="AlphaFoldDB" id="A0A0G4I6Q8"/>
<feature type="compositionally biased region" description="Polar residues" evidence="1">
    <location>
        <begin position="7"/>
        <end position="19"/>
    </location>
</feature>
<organism evidence="2">
    <name type="scientific">Chromera velia CCMP2878</name>
    <dbReference type="NCBI Taxonomy" id="1169474"/>
    <lineage>
        <taxon>Eukaryota</taxon>
        <taxon>Sar</taxon>
        <taxon>Alveolata</taxon>
        <taxon>Colpodellida</taxon>
        <taxon>Chromeraceae</taxon>
        <taxon>Chromera</taxon>
    </lineage>
</organism>
<evidence type="ECO:0000256" key="1">
    <source>
        <dbReference type="SAM" id="MobiDB-lite"/>
    </source>
</evidence>
<dbReference type="EMBL" id="CDMZ01005336">
    <property type="protein sequence ID" value="CEM52700.1"/>
    <property type="molecule type" value="Genomic_DNA"/>
</dbReference>
<sequence>MMAETVSPASTVSSQASGVTASHSTDTTEATSSAAQAAGTAGEGIVGTSIPDKRGCRKRGRDEEGKKTSSGSDE</sequence>